<reference evidence="3" key="1">
    <citation type="journal article" date="2019" name="Int. J. Syst. Evol. Microbiol.">
        <title>The Global Catalogue of Microorganisms (GCM) 10K type strain sequencing project: providing services to taxonomists for standard genome sequencing and annotation.</title>
        <authorList>
            <consortium name="The Broad Institute Genomics Platform"/>
            <consortium name="The Broad Institute Genome Sequencing Center for Infectious Disease"/>
            <person name="Wu L."/>
            <person name="Ma J."/>
        </authorList>
    </citation>
    <scope>NUCLEOTIDE SEQUENCE [LARGE SCALE GENOMIC DNA]</scope>
    <source>
        <strain evidence="3">KCTC 42217</strain>
    </source>
</reference>
<accession>A0ABW4ZQE0</accession>
<gene>
    <name evidence="2" type="ORF">ACFSJU_16890</name>
</gene>
<feature type="domain" description="PKD" evidence="1">
    <location>
        <begin position="279"/>
        <end position="345"/>
    </location>
</feature>
<comment type="caution">
    <text evidence="2">The sequence shown here is derived from an EMBL/GenBank/DDBJ whole genome shotgun (WGS) entry which is preliminary data.</text>
</comment>
<evidence type="ECO:0000259" key="1">
    <source>
        <dbReference type="PROSITE" id="PS50093"/>
    </source>
</evidence>
<dbReference type="Pfam" id="PF18911">
    <property type="entry name" value="PKD_4"/>
    <property type="match status" value="1"/>
</dbReference>
<dbReference type="InterPro" id="IPR000601">
    <property type="entry name" value="PKD_dom"/>
</dbReference>
<dbReference type="InterPro" id="IPR013783">
    <property type="entry name" value="Ig-like_fold"/>
</dbReference>
<organism evidence="2 3">
    <name type="scientific">Paradesertivirga mongoliensis</name>
    <dbReference type="NCBI Taxonomy" id="2100740"/>
    <lineage>
        <taxon>Bacteria</taxon>
        <taxon>Pseudomonadati</taxon>
        <taxon>Bacteroidota</taxon>
        <taxon>Sphingobacteriia</taxon>
        <taxon>Sphingobacteriales</taxon>
        <taxon>Sphingobacteriaceae</taxon>
        <taxon>Paradesertivirga</taxon>
    </lineage>
</organism>
<dbReference type="RefSeq" id="WP_255904593.1">
    <property type="nucleotide sequence ID" value="NZ_JAFMZO010000004.1"/>
</dbReference>
<sequence length="358" mass="41479">MKFKLFTAACLTCFITYNLSAQEDKGYKVYQFPANMIPKIDGKTDDWDSFPKELIVGTDQLWDDSGKYPKVDPKNLDVKVKVAWVKGLNRLYFLYEAYDNYWDFTHPGLHNDIFEIVVDGDLSGGPLIDEQHPNQKLDRWETYFAYHGVHAQNYHIFTPAVGKDWALAWGSQPWIKNLPYSNIAYSYNFKPGESGKLTAEFWITPFDYAGAEGPLRAVESVLFDNKKIGLTWAIIDYDDVNDETVKGFWNLSKHHKMYGNSSLGTIFTLQPLEEKYRKPFEAKWSFIVTDMAKREVTFKDQSRGKINKWHWDFGDGTFSNEQNPVHRYKNPGKYLVVLNIEGPDGKARWANQWDVAVK</sequence>
<dbReference type="PROSITE" id="PS50093">
    <property type="entry name" value="PKD"/>
    <property type="match status" value="1"/>
</dbReference>
<evidence type="ECO:0000313" key="2">
    <source>
        <dbReference type="EMBL" id="MFD2164087.1"/>
    </source>
</evidence>
<dbReference type="CDD" id="cd00146">
    <property type="entry name" value="PKD"/>
    <property type="match status" value="1"/>
</dbReference>
<keyword evidence="3" id="KW-1185">Reference proteome</keyword>
<dbReference type="SUPFAM" id="SSF49299">
    <property type="entry name" value="PKD domain"/>
    <property type="match status" value="1"/>
</dbReference>
<evidence type="ECO:0000313" key="3">
    <source>
        <dbReference type="Proteomes" id="UP001597387"/>
    </source>
</evidence>
<dbReference type="Gene3D" id="2.60.40.10">
    <property type="entry name" value="Immunoglobulins"/>
    <property type="match status" value="1"/>
</dbReference>
<dbReference type="InterPro" id="IPR022409">
    <property type="entry name" value="PKD/Chitinase_dom"/>
</dbReference>
<dbReference type="InterPro" id="IPR035986">
    <property type="entry name" value="PKD_dom_sf"/>
</dbReference>
<protein>
    <submittedName>
        <fullName evidence="2">PKD domain-containing protein</fullName>
    </submittedName>
</protein>
<name>A0ABW4ZQE0_9SPHI</name>
<dbReference type="SMART" id="SM00089">
    <property type="entry name" value="PKD"/>
    <property type="match status" value="1"/>
</dbReference>
<dbReference type="Proteomes" id="UP001597387">
    <property type="component" value="Unassembled WGS sequence"/>
</dbReference>
<proteinExistence type="predicted"/>
<dbReference type="EMBL" id="JBHUHZ010000003">
    <property type="protein sequence ID" value="MFD2164087.1"/>
    <property type="molecule type" value="Genomic_DNA"/>
</dbReference>